<dbReference type="InterPro" id="IPR006190">
    <property type="entry name" value="SAF_AFP_Neu5Ac"/>
</dbReference>
<organism evidence="2 3">
    <name type="scientific">Nocardioides humi</name>
    <dbReference type="NCBI Taxonomy" id="449461"/>
    <lineage>
        <taxon>Bacteria</taxon>
        <taxon>Bacillati</taxon>
        <taxon>Actinomycetota</taxon>
        <taxon>Actinomycetes</taxon>
        <taxon>Propionibacteriales</taxon>
        <taxon>Nocardioidaceae</taxon>
        <taxon>Nocardioides</taxon>
    </lineage>
</organism>
<evidence type="ECO:0000313" key="2">
    <source>
        <dbReference type="EMBL" id="GAA1531586.1"/>
    </source>
</evidence>
<dbReference type="InterPro" id="IPR013132">
    <property type="entry name" value="PseI/NeuA/B-like_N"/>
</dbReference>
<keyword evidence="3" id="KW-1185">Reference proteome</keyword>
<dbReference type="EMBL" id="BAAAOR010000028">
    <property type="protein sequence ID" value="GAA1531586.1"/>
    <property type="molecule type" value="Genomic_DNA"/>
</dbReference>
<dbReference type="InterPro" id="IPR013974">
    <property type="entry name" value="SAF"/>
</dbReference>
<dbReference type="InterPro" id="IPR013785">
    <property type="entry name" value="Aldolase_TIM"/>
</dbReference>
<gene>
    <name evidence="2" type="primary">pseI</name>
    <name evidence="2" type="ORF">GCM10009788_38470</name>
</gene>
<name>A0ABN2B2N0_9ACTN</name>
<dbReference type="Pfam" id="PF03102">
    <property type="entry name" value="NeuB"/>
    <property type="match status" value="1"/>
</dbReference>
<protein>
    <submittedName>
        <fullName evidence="2">Pseudaminic acid synthase</fullName>
    </submittedName>
</protein>
<evidence type="ECO:0000313" key="3">
    <source>
        <dbReference type="Proteomes" id="UP001500842"/>
    </source>
</evidence>
<proteinExistence type="predicted"/>
<accession>A0ABN2B2N0</accession>
<dbReference type="InterPro" id="IPR057736">
    <property type="entry name" value="SAF_PseI/NeuA/NeuB"/>
</dbReference>
<dbReference type="SUPFAM" id="SSF51269">
    <property type="entry name" value="AFP III-like domain"/>
    <property type="match status" value="1"/>
</dbReference>
<dbReference type="InterPro" id="IPR051690">
    <property type="entry name" value="PseI-like"/>
</dbReference>
<feature type="domain" description="AFP-like" evidence="1">
    <location>
        <begin position="292"/>
        <end position="348"/>
    </location>
</feature>
<dbReference type="InterPro" id="IPR036732">
    <property type="entry name" value="AFP_Neu5c_C_sf"/>
</dbReference>
<evidence type="ECO:0000259" key="1">
    <source>
        <dbReference type="PROSITE" id="PS50844"/>
    </source>
</evidence>
<dbReference type="SUPFAM" id="SSF51569">
    <property type="entry name" value="Aldolase"/>
    <property type="match status" value="1"/>
</dbReference>
<sequence>MFQLGDRVVGAGAPPLLVSEIGANHDGDVDKAETMVRALAAQGAEAIKFQLYTAEELVADADRPVTWGPPGGEVTEAIGPMFDRLALPREAVRDLMRLGTELGMISFATPFSEDGIDYLEQVGVPGYKVAASDVGHLPFLRHIAQTGKPVILSLGKCTLGEAEEAIDTLLAHGASQLSVLHCVAEYPAPIADMNLRTIPMLQTMYPEMAVGLSDHSIGTTSAVAAVALGASIVEKHVTLSPQDVGPDHWFSMAIDEVGPLQQAMHDAHAALGVARKQVTPGEVAERRTAIRSLVVRRPLKAGDRLRADDLKAVRPGTGLPPRYLEVVDGMVLTRDLAADTPVTWDAFR</sequence>
<dbReference type="Pfam" id="PF08666">
    <property type="entry name" value="SAF"/>
    <property type="match status" value="1"/>
</dbReference>
<dbReference type="Gene3D" id="3.20.20.70">
    <property type="entry name" value="Aldolase class I"/>
    <property type="match status" value="1"/>
</dbReference>
<dbReference type="Proteomes" id="UP001500842">
    <property type="component" value="Unassembled WGS sequence"/>
</dbReference>
<dbReference type="Gene3D" id="3.90.1210.10">
    <property type="entry name" value="Antifreeze-like/N-acetylneuraminic acid synthase C-terminal domain"/>
    <property type="match status" value="1"/>
</dbReference>
<reference evidence="2 3" key="1">
    <citation type="journal article" date="2019" name="Int. J. Syst. Evol. Microbiol.">
        <title>The Global Catalogue of Microorganisms (GCM) 10K type strain sequencing project: providing services to taxonomists for standard genome sequencing and annotation.</title>
        <authorList>
            <consortium name="The Broad Institute Genomics Platform"/>
            <consortium name="The Broad Institute Genome Sequencing Center for Infectious Disease"/>
            <person name="Wu L."/>
            <person name="Ma J."/>
        </authorList>
    </citation>
    <scope>NUCLEOTIDE SEQUENCE [LARGE SCALE GENOMIC DNA]</scope>
    <source>
        <strain evidence="2 3">JCM 14942</strain>
    </source>
</reference>
<dbReference type="CDD" id="cd11615">
    <property type="entry name" value="SAF_NeuB_like"/>
    <property type="match status" value="1"/>
</dbReference>
<dbReference type="RefSeq" id="WP_141006436.1">
    <property type="nucleotide sequence ID" value="NZ_BAAAOR010000028.1"/>
</dbReference>
<dbReference type="PROSITE" id="PS50844">
    <property type="entry name" value="AFP_LIKE"/>
    <property type="match status" value="1"/>
</dbReference>
<comment type="caution">
    <text evidence="2">The sequence shown here is derived from an EMBL/GenBank/DDBJ whole genome shotgun (WGS) entry which is preliminary data.</text>
</comment>
<dbReference type="SMART" id="SM00858">
    <property type="entry name" value="SAF"/>
    <property type="match status" value="1"/>
</dbReference>
<dbReference type="PANTHER" id="PTHR42966:SF1">
    <property type="entry name" value="SIALIC ACID SYNTHASE"/>
    <property type="match status" value="1"/>
</dbReference>
<dbReference type="PANTHER" id="PTHR42966">
    <property type="entry name" value="N-ACETYLNEURAMINATE SYNTHASE"/>
    <property type="match status" value="1"/>
</dbReference>